<evidence type="ECO:0000313" key="2">
    <source>
        <dbReference type="Proteomes" id="UP000031368"/>
    </source>
</evidence>
<gene>
    <name evidence="1" type="ORF">RGR602_PC00526</name>
</gene>
<organism evidence="1 2">
    <name type="scientific">Rhizobium gallicum bv. gallicum R602sp</name>
    <dbReference type="NCBI Taxonomy" id="1041138"/>
    <lineage>
        <taxon>Bacteria</taxon>
        <taxon>Pseudomonadati</taxon>
        <taxon>Pseudomonadota</taxon>
        <taxon>Alphaproteobacteria</taxon>
        <taxon>Hyphomicrobiales</taxon>
        <taxon>Rhizobiaceae</taxon>
        <taxon>Rhizobium/Agrobacterium group</taxon>
        <taxon>Rhizobium</taxon>
    </lineage>
</organism>
<reference evidence="1 2" key="1">
    <citation type="submission" date="2013-11" db="EMBL/GenBank/DDBJ databases">
        <title>Complete genome sequence of Rhizobium gallicum bv. gallicum R602.</title>
        <authorList>
            <person name="Bustos P."/>
            <person name="Santamaria R.I."/>
            <person name="Lozano L."/>
            <person name="Acosta J.L."/>
            <person name="Ormeno-Orrillo E."/>
            <person name="Rogel M.A."/>
            <person name="Romero D."/>
            <person name="Cevallos M.A."/>
            <person name="Martinez-Romero E."/>
            <person name="Gonzalez V."/>
        </authorList>
    </citation>
    <scope>NUCLEOTIDE SEQUENCE [LARGE SCALE GENOMIC DNA]</scope>
    <source>
        <strain evidence="1 2">R602</strain>
        <plasmid evidence="1 2">pRgalR602c</plasmid>
    </source>
</reference>
<keyword evidence="1" id="KW-0614">Plasmid</keyword>
<sequence>MPGGPPCGALPLEPTKRVCHARRRQRSRAGLSGRASGPPSACYIRLLRWPRTFRILHSGDGDRPGIRAGAHNFGLRPTPVGIGHRETRNALHRRQELGGNEIAPCSGPEHQHVTCPSQSLVEIGCNPLATRQIAACCVSV</sequence>
<protein>
    <submittedName>
        <fullName evidence="1">Uncharacterized protein</fullName>
    </submittedName>
</protein>
<dbReference type="HOGENOM" id="CLU_1833589_0_0_5"/>
<dbReference type="KEGG" id="rga:RGR602_PC00526"/>
<proteinExistence type="predicted"/>
<keyword evidence="2" id="KW-1185">Reference proteome</keyword>
<dbReference type="EMBL" id="CP006880">
    <property type="protein sequence ID" value="AJD44566.1"/>
    <property type="molecule type" value="Genomic_DNA"/>
</dbReference>
<geneLocation type="plasmid" evidence="1 2">
    <name>pRgalR602c</name>
</geneLocation>
<accession>A0A0B4XBU5</accession>
<dbReference type="AlphaFoldDB" id="A0A0B4XBU5"/>
<name>A0A0B4XBU5_9HYPH</name>
<evidence type="ECO:0000313" key="1">
    <source>
        <dbReference type="EMBL" id="AJD44566.1"/>
    </source>
</evidence>
<dbReference type="Proteomes" id="UP000031368">
    <property type="component" value="Plasmid pRgalR602c"/>
</dbReference>